<accession>A0ABP3ITW8</accession>
<evidence type="ECO:0000313" key="2">
    <source>
        <dbReference type="Proteomes" id="UP001500879"/>
    </source>
</evidence>
<dbReference type="Proteomes" id="UP001500879">
    <property type="component" value="Unassembled WGS sequence"/>
</dbReference>
<name>A0ABP3ITW8_9ACTN</name>
<gene>
    <name evidence="1" type="ORF">GCM10010357_55000</name>
</gene>
<sequence>MTSMNLDTSDELLAILLALAAEHQAAVDAADERLRQEREDRERREAVVSARDTVGRQFRNTLAKVLAPEAWRGYPSGEDGQPPVAVAHLGNGIFLIYEVAKPGSDPWGISYGRLILLYSCSCGTYTEVEIRDEYVLGPELEDAISPRCPGRYARPGPDEE</sequence>
<proteinExistence type="predicted"/>
<evidence type="ECO:0000313" key="1">
    <source>
        <dbReference type="EMBL" id="GAA0426443.1"/>
    </source>
</evidence>
<organism evidence="1 2">
    <name type="scientific">Streptomyces luteireticuli</name>
    <dbReference type="NCBI Taxonomy" id="173858"/>
    <lineage>
        <taxon>Bacteria</taxon>
        <taxon>Bacillati</taxon>
        <taxon>Actinomycetota</taxon>
        <taxon>Actinomycetes</taxon>
        <taxon>Kitasatosporales</taxon>
        <taxon>Streptomycetaceae</taxon>
        <taxon>Streptomyces</taxon>
    </lineage>
</organism>
<dbReference type="EMBL" id="BAAABX010000057">
    <property type="protein sequence ID" value="GAA0426443.1"/>
    <property type="molecule type" value="Genomic_DNA"/>
</dbReference>
<protein>
    <submittedName>
        <fullName evidence="1">Uncharacterized protein</fullName>
    </submittedName>
</protein>
<dbReference type="RefSeq" id="WP_344029854.1">
    <property type="nucleotide sequence ID" value="NZ_BAAABX010000057.1"/>
</dbReference>
<reference evidence="2" key="1">
    <citation type="journal article" date="2019" name="Int. J. Syst. Evol. Microbiol.">
        <title>The Global Catalogue of Microorganisms (GCM) 10K type strain sequencing project: providing services to taxonomists for standard genome sequencing and annotation.</title>
        <authorList>
            <consortium name="The Broad Institute Genomics Platform"/>
            <consortium name="The Broad Institute Genome Sequencing Center for Infectious Disease"/>
            <person name="Wu L."/>
            <person name="Ma J."/>
        </authorList>
    </citation>
    <scope>NUCLEOTIDE SEQUENCE [LARGE SCALE GENOMIC DNA]</scope>
    <source>
        <strain evidence="2">JCM 4788</strain>
    </source>
</reference>
<keyword evidence="2" id="KW-1185">Reference proteome</keyword>
<comment type="caution">
    <text evidence="1">The sequence shown here is derived from an EMBL/GenBank/DDBJ whole genome shotgun (WGS) entry which is preliminary data.</text>
</comment>